<evidence type="ECO:0000256" key="2">
    <source>
        <dbReference type="ARBA" id="ARBA00008727"/>
    </source>
</evidence>
<reference evidence="11" key="1">
    <citation type="submission" date="2017-02" db="UniProtKB">
        <authorList>
            <consortium name="WormBaseParasite"/>
        </authorList>
    </citation>
    <scope>IDENTIFICATION</scope>
</reference>
<dbReference type="SUPFAM" id="SSF48726">
    <property type="entry name" value="Immunoglobulin"/>
    <property type="match status" value="1"/>
</dbReference>
<evidence type="ECO:0000256" key="4">
    <source>
        <dbReference type="ARBA" id="ARBA00022729"/>
    </source>
</evidence>
<feature type="chain" id="PRO_5043131815" evidence="8">
    <location>
        <begin position="19"/>
        <end position="362"/>
    </location>
</feature>
<evidence type="ECO:0000256" key="6">
    <source>
        <dbReference type="ARBA" id="ARBA00023136"/>
    </source>
</evidence>
<sequence>MFFRLLLIPLCFCISTTALAVLKWQQYPCGLNQRTIYDSVLLVEGESLHLSCSICEQCEPKLTECSPDFSIAKYIKLAKTSAKLKNFADIEMTDAISIRERVRSRLYVTENIQNFTHKENNSSGSARDLIKNHTIPSLNIYYTIEKPSKAPEKITFTKTRFFQPRVFVYKDQLVLRKTLAQDSGVYTCVYRGRPRIVWAVTVLPPGVEPYRQTIAPMVTLDLNQVDINPPQKLRTLKQKTVTQSNVQMFTSWGPWSECVPCVAKLPAGSQGFNSKELGGEGFQMRVGTCYVRMVDSFLPLKPYKLAFHATKSLKQFGQAGLPCRSHLIELGVQDSGIVPLVKRPSELIIRPCYKPCPAPESK</sequence>
<dbReference type="GO" id="GO:0016020">
    <property type="term" value="C:membrane"/>
    <property type="evidence" value="ECO:0007669"/>
    <property type="project" value="UniProtKB-SubCell"/>
</dbReference>
<evidence type="ECO:0000313" key="10">
    <source>
        <dbReference type="Proteomes" id="UP000278807"/>
    </source>
</evidence>
<keyword evidence="10" id="KW-1185">Reference proteome</keyword>
<evidence type="ECO:0000313" key="11">
    <source>
        <dbReference type="WBParaSite" id="HNAJ_0000457801-mRNA-1"/>
    </source>
</evidence>
<comment type="subcellular location">
    <subcellularLocation>
        <location evidence="1">Membrane</location>
        <topology evidence="1">Single-pass type I membrane protein</topology>
    </subcellularLocation>
</comment>
<dbReference type="OrthoDB" id="6251630at2759"/>
<evidence type="ECO:0000256" key="1">
    <source>
        <dbReference type="ARBA" id="ARBA00004479"/>
    </source>
</evidence>
<protein>
    <submittedName>
        <fullName evidence="11">Ig-like domain-containing protein</fullName>
    </submittedName>
</protein>
<keyword evidence="4 8" id="KW-0732">Signal</keyword>
<keyword evidence="7" id="KW-0325">Glycoprotein</keyword>
<evidence type="ECO:0000256" key="3">
    <source>
        <dbReference type="ARBA" id="ARBA00022692"/>
    </source>
</evidence>
<dbReference type="WBParaSite" id="HNAJ_0000457801-mRNA-1">
    <property type="protein sequence ID" value="HNAJ_0000457801-mRNA-1"/>
    <property type="gene ID" value="HNAJ_0000457801"/>
</dbReference>
<dbReference type="PANTHER" id="PTHR32178">
    <property type="entry name" value="FAM187"/>
    <property type="match status" value="1"/>
</dbReference>
<accession>A0A0R3TBY9</accession>
<evidence type="ECO:0000256" key="8">
    <source>
        <dbReference type="SAM" id="SignalP"/>
    </source>
</evidence>
<comment type="similarity">
    <text evidence="2">Belongs to the FAM187 family.</text>
</comment>
<dbReference type="EMBL" id="UZAE01003328">
    <property type="protein sequence ID" value="VDO00436.1"/>
    <property type="molecule type" value="Genomic_DNA"/>
</dbReference>
<proteinExistence type="inferred from homology"/>
<keyword evidence="6" id="KW-0472">Membrane</keyword>
<evidence type="ECO:0000256" key="7">
    <source>
        <dbReference type="ARBA" id="ARBA00023180"/>
    </source>
</evidence>
<dbReference type="InterPro" id="IPR039311">
    <property type="entry name" value="FAM187A/B"/>
</dbReference>
<dbReference type="InterPro" id="IPR036179">
    <property type="entry name" value="Ig-like_dom_sf"/>
</dbReference>
<evidence type="ECO:0000313" key="9">
    <source>
        <dbReference type="EMBL" id="VDO00436.1"/>
    </source>
</evidence>
<dbReference type="PANTHER" id="PTHR32178:SF6">
    <property type="entry name" value="IG-LIKE DOMAIN-CONTAINING PROTEIN"/>
    <property type="match status" value="1"/>
</dbReference>
<dbReference type="Proteomes" id="UP000278807">
    <property type="component" value="Unassembled WGS sequence"/>
</dbReference>
<feature type="signal peptide" evidence="8">
    <location>
        <begin position="1"/>
        <end position="18"/>
    </location>
</feature>
<dbReference type="AlphaFoldDB" id="A0A0R3TBY9"/>
<gene>
    <name evidence="9" type="ORF">HNAJ_LOCUS4576</name>
</gene>
<keyword evidence="3" id="KW-0812">Transmembrane</keyword>
<keyword evidence="5" id="KW-1133">Transmembrane helix</keyword>
<organism evidence="11">
    <name type="scientific">Rodentolepis nana</name>
    <name type="common">Dwarf tapeworm</name>
    <name type="synonym">Hymenolepis nana</name>
    <dbReference type="NCBI Taxonomy" id="102285"/>
    <lineage>
        <taxon>Eukaryota</taxon>
        <taxon>Metazoa</taxon>
        <taxon>Spiralia</taxon>
        <taxon>Lophotrochozoa</taxon>
        <taxon>Platyhelminthes</taxon>
        <taxon>Cestoda</taxon>
        <taxon>Eucestoda</taxon>
        <taxon>Cyclophyllidea</taxon>
        <taxon>Hymenolepididae</taxon>
        <taxon>Rodentolepis</taxon>
    </lineage>
</organism>
<evidence type="ECO:0000256" key="5">
    <source>
        <dbReference type="ARBA" id="ARBA00022989"/>
    </source>
</evidence>
<name>A0A0R3TBY9_RODNA</name>
<reference evidence="9 10" key="2">
    <citation type="submission" date="2018-11" db="EMBL/GenBank/DDBJ databases">
        <authorList>
            <consortium name="Pathogen Informatics"/>
        </authorList>
    </citation>
    <scope>NUCLEOTIDE SEQUENCE [LARGE SCALE GENOMIC DNA]</scope>
</reference>